<gene>
    <name evidence="4" type="ORF">HPB52_020932</name>
</gene>
<evidence type="ECO:0000259" key="3">
    <source>
        <dbReference type="SMART" id="SM00959"/>
    </source>
</evidence>
<comment type="caution">
    <text evidence="4">The sequence shown here is derived from an EMBL/GenBank/DDBJ whole genome shotgun (WGS) entry which is preliminary data.</text>
</comment>
<organism evidence="4 5">
    <name type="scientific">Rhipicephalus sanguineus</name>
    <name type="common">Brown dog tick</name>
    <name type="synonym">Ixodes sanguineus</name>
    <dbReference type="NCBI Taxonomy" id="34632"/>
    <lineage>
        <taxon>Eukaryota</taxon>
        <taxon>Metazoa</taxon>
        <taxon>Ecdysozoa</taxon>
        <taxon>Arthropoda</taxon>
        <taxon>Chelicerata</taxon>
        <taxon>Arachnida</taxon>
        <taxon>Acari</taxon>
        <taxon>Parasitiformes</taxon>
        <taxon>Ixodida</taxon>
        <taxon>Ixodoidea</taxon>
        <taxon>Ixodidae</taxon>
        <taxon>Rhipicephalinae</taxon>
        <taxon>Rhipicephalus</taxon>
        <taxon>Rhipicephalus</taxon>
    </lineage>
</organism>
<evidence type="ECO:0000313" key="5">
    <source>
        <dbReference type="Proteomes" id="UP000821837"/>
    </source>
</evidence>
<sequence>MNGESVDEATGSPPPAANESSCSENRSYTQSGLGPFVFGEGTSTIRDHRVPLRRRGKRRRLHNEQVVDLGSADEATSPGDKVIARSWYRVCGYFESWCSRLLLTMDIRKLTKDELLLLAEELGVEVSQKMRKPEIRCAIQEVDFEEDEIAEAWEKICRIEKERAEARERKEQREQRQAELELEREQRKIELELERIRLEQARLASGASVAAASSDHVKMTSLLQPFSGESVDEATGSPPPAANESSCSENRLYTQSGLGPFVFGSPTDFANRKWRVT</sequence>
<feature type="region of interest" description="Disordered" evidence="2">
    <location>
        <begin position="1"/>
        <end position="35"/>
    </location>
</feature>
<dbReference type="Proteomes" id="UP000821837">
    <property type="component" value="Chromosome 3"/>
</dbReference>
<keyword evidence="5" id="KW-1185">Reference proteome</keyword>
<protein>
    <recommendedName>
        <fullName evidence="3">Rho termination factor-like N-terminal domain-containing protein</fullName>
    </recommendedName>
</protein>
<feature type="domain" description="Rho termination factor-like N-terminal" evidence="3">
    <location>
        <begin position="106"/>
        <end position="148"/>
    </location>
</feature>
<evidence type="ECO:0000313" key="4">
    <source>
        <dbReference type="EMBL" id="KAH7963399.1"/>
    </source>
</evidence>
<reference evidence="4" key="1">
    <citation type="journal article" date="2020" name="Cell">
        <title>Large-Scale Comparative Analyses of Tick Genomes Elucidate Their Genetic Diversity and Vector Capacities.</title>
        <authorList>
            <consortium name="Tick Genome and Microbiome Consortium (TIGMIC)"/>
            <person name="Jia N."/>
            <person name="Wang J."/>
            <person name="Shi W."/>
            <person name="Du L."/>
            <person name="Sun Y."/>
            <person name="Zhan W."/>
            <person name="Jiang J.F."/>
            <person name="Wang Q."/>
            <person name="Zhang B."/>
            <person name="Ji P."/>
            <person name="Bell-Sakyi L."/>
            <person name="Cui X.M."/>
            <person name="Yuan T.T."/>
            <person name="Jiang B.G."/>
            <person name="Yang W.F."/>
            <person name="Lam T.T."/>
            <person name="Chang Q.C."/>
            <person name="Ding S.J."/>
            <person name="Wang X.J."/>
            <person name="Zhu J.G."/>
            <person name="Ruan X.D."/>
            <person name="Zhao L."/>
            <person name="Wei J.T."/>
            <person name="Ye R.Z."/>
            <person name="Que T.C."/>
            <person name="Du C.H."/>
            <person name="Zhou Y.H."/>
            <person name="Cheng J.X."/>
            <person name="Dai P.F."/>
            <person name="Guo W.B."/>
            <person name="Han X.H."/>
            <person name="Huang E.J."/>
            <person name="Li L.F."/>
            <person name="Wei W."/>
            <person name="Gao Y.C."/>
            <person name="Liu J.Z."/>
            <person name="Shao H.Z."/>
            <person name="Wang X."/>
            <person name="Wang C.C."/>
            <person name="Yang T.C."/>
            <person name="Huo Q.B."/>
            <person name="Li W."/>
            <person name="Chen H.Y."/>
            <person name="Chen S.E."/>
            <person name="Zhou L.G."/>
            <person name="Ni X.B."/>
            <person name="Tian J.H."/>
            <person name="Sheng Y."/>
            <person name="Liu T."/>
            <person name="Pan Y.S."/>
            <person name="Xia L.Y."/>
            <person name="Li J."/>
            <person name="Zhao F."/>
            <person name="Cao W.C."/>
        </authorList>
    </citation>
    <scope>NUCLEOTIDE SEQUENCE</scope>
    <source>
        <strain evidence="4">Rsan-2018</strain>
    </source>
</reference>
<evidence type="ECO:0000256" key="1">
    <source>
        <dbReference type="SAM" id="Coils"/>
    </source>
</evidence>
<reference evidence="4" key="2">
    <citation type="submission" date="2021-09" db="EMBL/GenBank/DDBJ databases">
        <authorList>
            <person name="Jia N."/>
            <person name="Wang J."/>
            <person name="Shi W."/>
            <person name="Du L."/>
            <person name="Sun Y."/>
            <person name="Zhan W."/>
            <person name="Jiang J."/>
            <person name="Wang Q."/>
            <person name="Zhang B."/>
            <person name="Ji P."/>
            <person name="Sakyi L.B."/>
            <person name="Cui X."/>
            <person name="Yuan T."/>
            <person name="Jiang B."/>
            <person name="Yang W."/>
            <person name="Lam T.T.-Y."/>
            <person name="Chang Q."/>
            <person name="Ding S."/>
            <person name="Wang X."/>
            <person name="Zhu J."/>
            <person name="Ruan X."/>
            <person name="Zhao L."/>
            <person name="Wei J."/>
            <person name="Que T."/>
            <person name="Du C."/>
            <person name="Cheng J."/>
            <person name="Dai P."/>
            <person name="Han X."/>
            <person name="Huang E."/>
            <person name="Gao Y."/>
            <person name="Liu J."/>
            <person name="Shao H."/>
            <person name="Ye R."/>
            <person name="Li L."/>
            <person name="Wei W."/>
            <person name="Wang X."/>
            <person name="Wang C."/>
            <person name="Huo Q."/>
            <person name="Li W."/>
            <person name="Guo W."/>
            <person name="Chen H."/>
            <person name="Chen S."/>
            <person name="Zhou L."/>
            <person name="Zhou L."/>
            <person name="Ni X."/>
            <person name="Tian J."/>
            <person name="Zhou Y."/>
            <person name="Sheng Y."/>
            <person name="Liu T."/>
            <person name="Pan Y."/>
            <person name="Xia L."/>
            <person name="Li J."/>
            <person name="Zhao F."/>
            <person name="Cao W."/>
        </authorList>
    </citation>
    <scope>NUCLEOTIDE SEQUENCE</scope>
    <source>
        <strain evidence="4">Rsan-2018</strain>
        <tissue evidence="4">Larvae</tissue>
    </source>
</reference>
<dbReference type="InterPro" id="IPR011112">
    <property type="entry name" value="Rho-like_N"/>
</dbReference>
<feature type="region of interest" description="Disordered" evidence="2">
    <location>
        <begin position="228"/>
        <end position="249"/>
    </location>
</feature>
<feature type="compositionally biased region" description="Polar residues" evidence="2">
    <location>
        <begin position="18"/>
        <end position="32"/>
    </location>
</feature>
<dbReference type="SMART" id="SM00959">
    <property type="entry name" value="Rho_N"/>
    <property type="match status" value="1"/>
</dbReference>
<name>A0A9D4Q2Z1_RHISA</name>
<accession>A0A9D4Q2Z1</accession>
<feature type="coiled-coil region" evidence="1">
    <location>
        <begin position="159"/>
        <end position="202"/>
    </location>
</feature>
<dbReference type="EMBL" id="JABSTV010001249">
    <property type="protein sequence ID" value="KAH7963399.1"/>
    <property type="molecule type" value="Genomic_DNA"/>
</dbReference>
<evidence type="ECO:0000256" key="2">
    <source>
        <dbReference type="SAM" id="MobiDB-lite"/>
    </source>
</evidence>
<dbReference type="GO" id="GO:0006353">
    <property type="term" value="P:DNA-templated transcription termination"/>
    <property type="evidence" value="ECO:0007669"/>
    <property type="project" value="InterPro"/>
</dbReference>
<proteinExistence type="predicted"/>
<dbReference type="AlphaFoldDB" id="A0A9D4Q2Z1"/>
<keyword evidence="1" id="KW-0175">Coiled coil</keyword>